<evidence type="ECO:0000256" key="7">
    <source>
        <dbReference type="ARBA" id="ARBA00022679"/>
    </source>
</evidence>
<evidence type="ECO:0000256" key="1">
    <source>
        <dbReference type="ARBA" id="ARBA00000012"/>
    </source>
</evidence>
<evidence type="ECO:0000256" key="4">
    <source>
        <dbReference type="ARBA" id="ARBA00009503"/>
    </source>
</evidence>
<dbReference type="AlphaFoldDB" id="G7V6H2"/>
<dbReference type="PANTHER" id="PTHR20941:SF1">
    <property type="entry name" value="FOLIC ACID SYNTHESIS PROTEIN FOL1"/>
    <property type="match status" value="1"/>
</dbReference>
<evidence type="ECO:0000256" key="3">
    <source>
        <dbReference type="ARBA" id="ARBA00004763"/>
    </source>
</evidence>
<dbReference type="SUPFAM" id="SSF51717">
    <property type="entry name" value="Dihydropteroate synthetase-like"/>
    <property type="match status" value="1"/>
</dbReference>
<keyword evidence="8" id="KW-0479">Metal-binding</keyword>
<dbReference type="CDD" id="cd00739">
    <property type="entry name" value="DHPS"/>
    <property type="match status" value="1"/>
</dbReference>
<dbReference type="InterPro" id="IPR006390">
    <property type="entry name" value="DHP_synth_dom"/>
</dbReference>
<comment type="cofactor">
    <cofactor evidence="2">
        <name>Mg(2+)</name>
        <dbReference type="ChEBI" id="CHEBI:18420"/>
    </cofactor>
</comment>
<comment type="catalytic activity">
    <reaction evidence="1">
        <text>(7,8-dihydropterin-6-yl)methyl diphosphate + 4-aminobenzoate = 7,8-dihydropteroate + diphosphate</text>
        <dbReference type="Rhea" id="RHEA:19949"/>
        <dbReference type="ChEBI" id="CHEBI:17836"/>
        <dbReference type="ChEBI" id="CHEBI:17839"/>
        <dbReference type="ChEBI" id="CHEBI:33019"/>
        <dbReference type="ChEBI" id="CHEBI:72950"/>
        <dbReference type="EC" id="2.5.1.15"/>
    </reaction>
</comment>
<dbReference type="GO" id="GO:0004156">
    <property type="term" value="F:dihydropteroate synthase activity"/>
    <property type="evidence" value="ECO:0007669"/>
    <property type="project" value="UniProtKB-EC"/>
</dbReference>
<protein>
    <recommendedName>
        <fullName evidence="6">Dihydropteroate synthase</fullName>
        <ecNumber evidence="5">2.5.1.15</ecNumber>
    </recommendedName>
    <alternativeName>
        <fullName evidence="11">Dihydropteroate pyrophosphorylase</fullName>
    </alternativeName>
</protein>
<dbReference type="STRING" id="580340.Tlie_1356"/>
<dbReference type="EC" id="2.5.1.15" evidence="5"/>
<sequence>MLPYLINIRSDKDLVDILEKINADKRSFPYFRAKKDTYAIFLRDVDYRAANALKQEMLSRGGDAIVHRNVIQGTIDKSDVVLLGTISSLEKLAKKLEAMPYWGLEKIKGELEKFFQNLAIKGWNIVLGSGKSIELNDNTQIMGILNITPDSFYSTSRAMELDECVKRAFEMKEQGAIILDIGAESSRPGSEPVPAETEKERLLPVIQRLRKEGFDLPISVDTTKSEIAKAALGEGADIINDISAGILDPEILRVAAQEKAPIILMHMKGTPKTMQLNPHYNNLLGELLDFFKERMDAAHKAGVDTNKIILDPGLGFGKTKDHNLMILKNLKAFAGLGRPILIGHSRKSTIGAVLKKDDPKDRLQGTLAITALCAWQDVPIVRVHDVRENYDVVRMINAIKEVK</sequence>
<evidence type="ECO:0000259" key="12">
    <source>
        <dbReference type="PROSITE" id="PS50972"/>
    </source>
</evidence>
<dbReference type="InterPro" id="IPR011005">
    <property type="entry name" value="Dihydropteroate_synth-like_sf"/>
</dbReference>
<keyword evidence="14" id="KW-1185">Reference proteome</keyword>
<accession>G7V6H2</accession>
<keyword evidence="10" id="KW-0289">Folate biosynthesis</keyword>
<dbReference type="PANTHER" id="PTHR20941">
    <property type="entry name" value="FOLATE SYNTHESIS PROTEINS"/>
    <property type="match status" value="1"/>
</dbReference>
<feature type="domain" description="Pterin-binding" evidence="12">
    <location>
        <begin position="139"/>
        <end position="394"/>
    </location>
</feature>
<comment type="pathway">
    <text evidence="3">Cofactor biosynthesis; tetrahydrofolate biosynthesis; 7,8-dihydrofolate from 2-amino-4-hydroxy-6-hydroxymethyl-7,8-dihydropteridine diphosphate and 4-aminobenzoate: step 1/2.</text>
</comment>
<dbReference type="Gene3D" id="3.20.20.20">
    <property type="entry name" value="Dihydropteroate synthase-like"/>
    <property type="match status" value="1"/>
</dbReference>
<dbReference type="Proteomes" id="UP000005868">
    <property type="component" value="Chromosome"/>
</dbReference>
<dbReference type="Pfam" id="PF00809">
    <property type="entry name" value="Pterin_bind"/>
    <property type="match status" value="1"/>
</dbReference>
<dbReference type="EMBL" id="CP003096">
    <property type="protein sequence ID" value="AER67085.1"/>
    <property type="molecule type" value="Genomic_DNA"/>
</dbReference>
<dbReference type="eggNOG" id="COG0294">
    <property type="taxonomic scope" value="Bacteria"/>
</dbReference>
<dbReference type="InterPro" id="IPR045031">
    <property type="entry name" value="DHP_synth-like"/>
</dbReference>
<dbReference type="FunFam" id="3.20.20.20:FF:000006">
    <property type="entry name" value="Dihydropteroate synthase"/>
    <property type="match status" value="1"/>
</dbReference>
<dbReference type="PROSITE" id="PS50972">
    <property type="entry name" value="PTERIN_BINDING"/>
    <property type="match status" value="1"/>
</dbReference>
<dbReference type="PROSITE" id="PS00793">
    <property type="entry name" value="DHPS_2"/>
    <property type="match status" value="1"/>
</dbReference>
<evidence type="ECO:0000313" key="14">
    <source>
        <dbReference type="Proteomes" id="UP000005868"/>
    </source>
</evidence>
<proteinExistence type="inferred from homology"/>
<evidence type="ECO:0000256" key="11">
    <source>
        <dbReference type="ARBA" id="ARBA00030193"/>
    </source>
</evidence>
<reference evidence="14" key="1">
    <citation type="submission" date="2011-10" db="EMBL/GenBank/DDBJ databases">
        <title>The complete genome of chromosome of Thermovirga lienii DSM 17291.</title>
        <authorList>
            <consortium name="US DOE Joint Genome Institute (JGI-PGF)"/>
            <person name="Lucas S."/>
            <person name="Copeland A."/>
            <person name="Lapidus A."/>
            <person name="Glavina del Rio T."/>
            <person name="Dalin E."/>
            <person name="Tice H."/>
            <person name="Bruce D."/>
            <person name="Goodwin L."/>
            <person name="Pitluck S."/>
            <person name="Peters L."/>
            <person name="Mikhailova N."/>
            <person name="Saunders E."/>
            <person name="Kyrpides N."/>
            <person name="Mavromatis K."/>
            <person name="Ivanova N."/>
            <person name="Last F.I."/>
            <person name="Brettin T."/>
            <person name="Detter J.C."/>
            <person name="Han C."/>
            <person name="Larimer F."/>
            <person name="Land M."/>
            <person name="Hauser L."/>
            <person name="Markowitz V."/>
            <person name="Cheng J.-F."/>
            <person name="Hugenholtz P."/>
            <person name="Woyke T."/>
            <person name="Wu D."/>
            <person name="Spring S."/>
            <person name="Schroeder M."/>
            <person name="Brambilla E.-M."/>
            <person name="Klenk H.-P."/>
            <person name="Eisen J.A."/>
        </authorList>
    </citation>
    <scope>NUCLEOTIDE SEQUENCE [LARGE SCALE GENOMIC DNA]</scope>
    <source>
        <strain evidence="14">ATCC BAA-1197 / DSM 17291 / Cas60314</strain>
    </source>
</reference>
<organism evidence="13 14">
    <name type="scientific">Thermovirga lienii (strain ATCC BAA-1197 / DSM 17291 / Cas60314)</name>
    <dbReference type="NCBI Taxonomy" id="580340"/>
    <lineage>
        <taxon>Bacteria</taxon>
        <taxon>Thermotogati</taxon>
        <taxon>Synergistota</taxon>
        <taxon>Synergistia</taxon>
        <taxon>Synergistales</taxon>
        <taxon>Thermovirgaceae</taxon>
        <taxon>Thermovirga</taxon>
    </lineage>
</organism>
<evidence type="ECO:0000256" key="9">
    <source>
        <dbReference type="ARBA" id="ARBA00022842"/>
    </source>
</evidence>
<dbReference type="NCBIfam" id="TIGR01496">
    <property type="entry name" value="DHPS"/>
    <property type="match status" value="1"/>
</dbReference>
<evidence type="ECO:0000256" key="8">
    <source>
        <dbReference type="ARBA" id="ARBA00022723"/>
    </source>
</evidence>
<keyword evidence="9" id="KW-0460">Magnesium</keyword>
<name>G7V6H2_THELD</name>
<dbReference type="HOGENOM" id="CLU_008023_1_0_0"/>
<evidence type="ECO:0000256" key="6">
    <source>
        <dbReference type="ARBA" id="ARBA00016919"/>
    </source>
</evidence>
<dbReference type="KEGG" id="tli:Tlie_1356"/>
<dbReference type="GO" id="GO:0046872">
    <property type="term" value="F:metal ion binding"/>
    <property type="evidence" value="ECO:0007669"/>
    <property type="project" value="UniProtKB-KW"/>
</dbReference>
<evidence type="ECO:0000313" key="13">
    <source>
        <dbReference type="EMBL" id="AER67085.1"/>
    </source>
</evidence>
<dbReference type="GO" id="GO:0046654">
    <property type="term" value="P:tetrahydrofolate biosynthetic process"/>
    <property type="evidence" value="ECO:0007669"/>
    <property type="project" value="TreeGrafter"/>
</dbReference>
<dbReference type="InterPro" id="IPR000489">
    <property type="entry name" value="Pterin-binding_dom"/>
</dbReference>
<reference evidence="13 14" key="2">
    <citation type="journal article" date="2012" name="Stand. Genomic Sci.">
        <title>Genome sequence of the moderately thermophilic, amino-acid-degrading and sulfur-reducing bacterium Thermovirga lienii type strain (Cas60314(T)).</title>
        <authorList>
            <person name="Goker M."/>
            <person name="Saunders E."/>
            <person name="Lapidus A."/>
            <person name="Nolan M."/>
            <person name="Lucas S."/>
            <person name="Hammon N."/>
            <person name="Deshpande S."/>
            <person name="Cheng J.F."/>
            <person name="Han C."/>
            <person name="Tapia R."/>
            <person name="Goodwin L.A."/>
            <person name="Pitluck S."/>
            <person name="Liolios K."/>
            <person name="Mavromatis K."/>
            <person name="Pagani I."/>
            <person name="Ivanova N."/>
            <person name="Mikhailova N."/>
            <person name="Pati A."/>
            <person name="Chen A."/>
            <person name="Palaniappan K."/>
            <person name="Land M."/>
            <person name="Chang Y.J."/>
            <person name="Jeffries C.D."/>
            <person name="Brambilla E.M."/>
            <person name="Rohde M."/>
            <person name="Spring S."/>
            <person name="Detter J.C."/>
            <person name="Woyke T."/>
            <person name="Bristow J."/>
            <person name="Eisen J.A."/>
            <person name="Markowitz V."/>
            <person name="Hugenholtz P."/>
            <person name="Kyrpides N.C."/>
            <person name="Klenk H.P."/>
        </authorList>
    </citation>
    <scope>NUCLEOTIDE SEQUENCE [LARGE SCALE GENOMIC DNA]</scope>
    <source>
        <strain evidence="14">ATCC BAA-1197 / DSM 17291 / Cas60314</strain>
    </source>
</reference>
<dbReference type="GO" id="GO:0005829">
    <property type="term" value="C:cytosol"/>
    <property type="evidence" value="ECO:0007669"/>
    <property type="project" value="TreeGrafter"/>
</dbReference>
<keyword evidence="7 13" id="KW-0808">Transferase</keyword>
<dbReference type="GO" id="GO:0046656">
    <property type="term" value="P:folic acid biosynthetic process"/>
    <property type="evidence" value="ECO:0007669"/>
    <property type="project" value="UniProtKB-KW"/>
</dbReference>
<evidence type="ECO:0000256" key="5">
    <source>
        <dbReference type="ARBA" id="ARBA00012458"/>
    </source>
</evidence>
<evidence type="ECO:0000256" key="2">
    <source>
        <dbReference type="ARBA" id="ARBA00001946"/>
    </source>
</evidence>
<gene>
    <name evidence="13" type="ordered locus">Tlie_1356</name>
</gene>
<evidence type="ECO:0000256" key="10">
    <source>
        <dbReference type="ARBA" id="ARBA00022909"/>
    </source>
</evidence>
<comment type="similarity">
    <text evidence="4">Belongs to the DHPS family.</text>
</comment>